<dbReference type="Proteomes" id="UP000887159">
    <property type="component" value="Unassembled WGS sequence"/>
</dbReference>
<protein>
    <submittedName>
        <fullName evidence="1">Uncharacterized protein</fullName>
    </submittedName>
</protein>
<dbReference type="AlphaFoldDB" id="A0A8X6WDG7"/>
<keyword evidence="2" id="KW-1185">Reference proteome</keyword>
<organism evidence="1 2">
    <name type="scientific">Trichonephila clavipes</name>
    <name type="common">Golden silk orbweaver</name>
    <name type="synonym">Nephila clavipes</name>
    <dbReference type="NCBI Taxonomy" id="2585209"/>
    <lineage>
        <taxon>Eukaryota</taxon>
        <taxon>Metazoa</taxon>
        <taxon>Ecdysozoa</taxon>
        <taxon>Arthropoda</taxon>
        <taxon>Chelicerata</taxon>
        <taxon>Arachnida</taxon>
        <taxon>Araneae</taxon>
        <taxon>Araneomorphae</taxon>
        <taxon>Entelegynae</taxon>
        <taxon>Araneoidea</taxon>
        <taxon>Nephilidae</taxon>
        <taxon>Trichonephila</taxon>
    </lineage>
</organism>
<proteinExistence type="predicted"/>
<evidence type="ECO:0000313" key="1">
    <source>
        <dbReference type="EMBL" id="GFY33007.1"/>
    </source>
</evidence>
<accession>A0A8X6WDG7</accession>
<evidence type="ECO:0000313" key="2">
    <source>
        <dbReference type="Proteomes" id="UP000887159"/>
    </source>
</evidence>
<reference evidence="1" key="1">
    <citation type="submission" date="2020-08" db="EMBL/GenBank/DDBJ databases">
        <title>Multicomponent nature underlies the extraordinary mechanical properties of spider dragline silk.</title>
        <authorList>
            <person name="Kono N."/>
            <person name="Nakamura H."/>
            <person name="Mori M."/>
            <person name="Yoshida Y."/>
            <person name="Ohtoshi R."/>
            <person name="Malay A.D."/>
            <person name="Moran D.A.P."/>
            <person name="Tomita M."/>
            <person name="Numata K."/>
            <person name="Arakawa K."/>
        </authorList>
    </citation>
    <scope>NUCLEOTIDE SEQUENCE</scope>
</reference>
<gene>
    <name evidence="1" type="primary">NCL1_18943</name>
    <name evidence="1" type="ORF">TNCV_2877561</name>
</gene>
<sequence>MSIVSPRPSLIIFQDVKPLKGGKTFGKTGLYHFRTRYLRRLQEQFKKALKKHSQNSWTKRLEARNTTDNSLWQCQNFFRKKRSNIPNLNSHSGIANNDEQKANLLALTFKNNFIESKRPDDKISPIDDNIANALEDFLSQPPVAAVAEWYRHRIVAGFDTSSSPVPLKTRRVGQRCTLNLSRAETSSRWWGVVVRKGGCQLRCRPRHLTMVQNYVVRRQKPSCS</sequence>
<name>A0A8X6WDG7_TRICX</name>
<dbReference type="EMBL" id="BMAU01021406">
    <property type="protein sequence ID" value="GFY33007.1"/>
    <property type="molecule type" value="Genomic_DNA"/>
</dbReference>
<comment type="caution">
    <text evidence="1">The sequence shown here is derived from an EMBL/GenBank/DDBJ whole genome shotgun (WGS) entry which is preliminary data.</text>
</comment>